<comment type="caution">
    <text evidence="4">The sequence shown here is derived from an EMBL/GenBank/DDBJ whole genome shotgun (WGS) entry which is preliminary data.</text>
</comment>
<evidence type="ECO:0000256" key="2">
    <source>
        <dbReference type="PROSITE-ProRule" id="PRU00464"/>
    </source>
</evidence>
<evidence type="ECO:0000256" key="1">
    <source>
        <dbReference type="PIRSR" id="PIRSR601310-1"/>
    </source>
</evidence>
<comment type="caution">
    <text evidence="2">Lacks conserved residue(s) required for the propagation of feature annotation.</text>
</comment>
<evidence type="ECO:0000313" key="4">
    <source>
        <dbReference type="EMBL" id="KKQ98593.1"/>
    </source>
</evidence>
<dbReference type="InterPro" id="IPR001310">
    <property type="entry name" value="Histidine_triad_HIT"/>
</dbReference>
<organism evidence="4 5">
    <name type="scientific">Candidatus Woesebacteria bacterium GW2011_GWA1_39_12</name>
    <dbReference type="NCBI Taxonomy" id="1618549"/>
    <lineage>
        <taxon>Bacteria</taxon>
        <taxon>Candidatus Woeseibacteriota</taxon>
    </lineage>
</organism>
<dbReference type="GO" id="GO:0003824">
    <property type="term" value="F:catalytic activity"/>
    <property type="evidence" value="ECO:0007669"/>
    <property type="project" value="InterPro"/>
</dbReference>
<dbReference type="InterPro" id="IPR036265">
    <property type="entry name" value="HIT-like_sf"/>
</dbReference>
<feature type="domain" description="HIT" evidence="3">
    <location>
        <begin position="5"/>
        <end position="106"/>
    </location>
</feature>
<dbReference type="EMBL" id="LBWA01000002">
    <property type="protein sequence ID" value="KKQ98593.1"/>
    <property type="molecule type" value="Genomic_DNA"/>
</dbReference>
<reference evidence="4 5" key="1">
    <citation type="journal article" date="2015" name="Nature">
        <title>rRNA introns, odd ribosomes, and small enigmatic genomes across a large radiation of phyla.</title>
        <authorList>
            <person name="Brown C.T."/>
            <person name="Hug L.A."/>
            <person name="Thomas B.C."/>
            <person name="Sharon I."/>
            <person name="Castelle C.J."/>
            <person name="Singh A."/>
            <person name="Wilkins M.J."/>
            <person name="Williams K.H."/>
            <person name="Banfield J.F."/>
        </authorList>
    </citation>
    <scope>NUCLEOTIDE SEQUENCE [LARGE SCALE GENOMIC DNA]</scope>
</reference>
<gene>
    <name evidence="4" type="ORF">UT23_C0002G0093</name>
</gene>
<dbReference type="PANTHER" id="PTHR23089">
    <property type="entry name" value="HISTIDINE TRIAD HIT PROTEIN"/>
    <property type="match status" value="1"/>
</dbReference>
<name>A0A0G0M347_9BACT</name>
<accession>A0A0G0M347</accession>
<sequence length="106" mass="11941">MEDCVFCQIVQGKTDTKLEKETDNLVVFRDINPQAAIHLLIVPKKHIKDLGEVDDKVWKEIKDVAVLIARDRSAKGFRLIHNSGDAASIPHMQIHFLADITPERAA</sequence>
<dbReference type="PRINTS" id="PR00332">
    <property type="entry name" value="HISTRIAD"/>
</dbReference>
<evidence type="ECO:0000259" key="3">
    <source>
        <dbReference type="PROSITE" id="PS51084"/>
    </source>
</evidence>
<proteinExistence type="predicted"/>
<evidence type="ECO:0000313" key="5">
    <source>
        <dbReference type="Proteomes" id="UP000034325"/>
    </source>
</evidence>
<dbReference type="Pfam" id="PF11969">
    <property type="entry name" value="DcpS_C"/>
    <property type="match status" value="1"/>
</dbReference>
<dbReference type="AlphaFoldDB" id="A0A0G0M347"/>
<feature type="active site" description="Tele-AMP-histidine intermediate" evidence="1">
    <location>
        <position position="95"/>
    </location>
</feature>
<protein>
    <submittedName>
        <fullName evidence="4">Histidine triad (HIT) family protein</fullName>
    </submittedName>
</protein>
<dbReference type="PROSITE" id="PS51084">
    <property type="entry name" value="HIT_2"/>
    <property type="match status" value="1"/>
</dbReference>
<dbReference type="Proteomes" id="UP000034325">
    <property type="component" value="Unassembled WGS sequence"/>
</dbReference>
<dbReference type="InterPro" id="IPR011146">
    <property type="entry name" value="HIT-like"/>
</dbReference>
<dbReference type="Gene3D" id="3.30.428.10">
    <property type="entry name" value="HIT-like"/>
    <property type="match status" value="1"/>
</dbReference>
<dbReference type="SUPFAM" id="SSF54197">
    <property type="entry name" value="HIT-like"/>
    <property type="match status" value="1"/>
</dbReference>